<dbReference type="RefSeq" id="WP_209949146.1">
    <property type="nucleotide sequence ID" value="NZ_JAGGJU010000017.1"/>
</dbReference>
<feature type="domain" description="HTH araC/xylS-type" evidence="3">
    <location>
        <begin position="191"/>
        <end position="289"/>
    </location>
</feature>
<comment type="caution">
    <text evidence="4">The sequence shown here is derived from an EMBL/GenBank/DDBJ whole genome shotgun (WGS) entry which is preliminary data.</text>
</comment>
<dbReference type="PROSITE" id="PS01124">
    <property type="entry name" value="HTH_ARAC_FAMILY_2"/>
    <property type="match status" value="1"/>
</dbReference>
<dbReference type="PANTHER" id="PTHR43436">
    <property type="entry name" value="ARAC-FAMILY TRANSCRIPTIONAL REGULATOR"/>
    <property type="match status" value="1"/>
</dbReference>
<dbReference type="EMBL" id="JAGGJU010000017">
    <property type="protein sequence ID" value="MBP1853377.1"/>
    <property type="molecule type" value="Genomic_DNA"/>
</dbReference>
<evidence type="ECO:0000313" key="4">
    <source>
        <dbReference type="EMBL" id="MBP1853377.1"/>
    </source>
</evidence>
<dbReference type="Pfam" id="PF06719">
    <property type="entry name" value="AraC_N"/>
    <property type="match status" value="1"/>
</dbReference>
<dbReference type="Gene3D" id="1.10.10.60">
    <property type="entry name" value="Homeodomain-like"/>
    <property type="match status" value="2"/>
</dbReference>
<evidence type="ECO:0000259" key="3">
    <source>
        <dbReference type="PROSITE" id="PS01124"/>
    </source>
</evidence>
<name>A0ABS4E602_9HYPH</name>
<dbReference type="InterPro" id="IPR009594">
    <property type="entry name" value="Tscrpt_reg_HTH_AraC_N"/>
</dbReference>
<reference evidence="4 5" key="1">
    <citation type="submission" date="2021-03" db="EMBL/GenBank/DDBJ databases">
        <title>Genomic Encyclopedia of Type Strains, Phase IV (KMG-IV): sequencing the most valuable type-strain genomes for metagenomic binning, comparative biology and taxonomic classification.</title>
        <authorList>
            <person name="Goeker M."/>
        </authorList>
    </citation>
    <scope>NUCLEOTIDE SEQUENCE [LARGE SCALE GENOMIC DNA]</scope>
    <source>
        <strain evidence="4 5">DSM 21600</strain>
    </source>
</reference>
<dbReference type="Pfam" id="PF12833">
    <property type="entry name" value="HTH_18"/>
    <property type="match status" value="1"/>
</dbReference>
<accession>A0ABS4E602</accession>
<keyword evidence="5" id="KW-1185">Reference proteome</keyword>
<keyword evidence="2" id="KW-0804">Transcription</keyword>
<dbReference type="InterPro" id="IPR018060">
    <property type="entry name" value="HTH_AraC"/>
</dbReference>
<dbReference type="PANTHER" id="PTHR43436:SF1">
    <property type="entry name" value="TRANSCRIPTIONAL REGULATORY PROTEIN"/>
    <property type="match status" value="1"/>
</dbReference>
<dbReference type="InterPro" id="IPR009057">
    <property type="entry name" value="Homeodomain-like_sf"/>
</dbReference>
<dbReference type="SMART" id="SM00342">
    <property type="entry name" value="HTH_ARAC"/>
    <property type="match status" value="1"/>
</dbReference>
<gene>
    <name evidence="4" type="ORF">J2Z17_004838</name>
</gene>
<sequence length="300" mass="33528">MTSHILLKNLIARHATNDGVQATAVPRLQLIRMSQPTEPLHAVHKPAVCILVQGRKRVSLCDKVVEYGAGSHLIVSLELPVVGHVIDATEDEPYLCLRLELDLATLGHLVLEIDEELSLSSPACTALGVGDTPQPLADAAARLVGLLDRPKDIPFLAPLIEREILYLLLRGDHAGLIHRMLTPNHRMQNVNRAISWIRANFHLPFSMEQLASEARMSASSLHEHFRTMTNMSPLQYQKQLRLQEARRLILTEAMDAATAGRRVGYDSPSQFSREYRRQYGAPPVSDISRLKVRPERFAEA</sequence>
<dbReference type="SUPFAM" id="SSF46689">
    <property type="entry name" value="Homeodomain-like"/>
    <property type="match status" value="2"/>
</dbReference>
<organism evidence="4 5">
    <name type="scientific">Rhizobium halophytocola</name>
    <dbReference type="NCBI Taxonomy" id="735519"/>
    <lineage>
        <taxon>Bacteria</taxon>
        <taxon>Pseudomonadati</taxon>
        <taxon>Pseudomonadota</taxon>
        <taxon>Alphaproteobacteria</taxon>
        <taxon>Hyphomicrobiales</taxon>
        <taxon>Rhizobiaceae</taxon>
        <taxon>Rhizobium/Agrobacterium group</taxon>
        <taxon>Rhizobium</taxon>
    </lineage>
</organism>
<evidence type="ECO:0000256" key="2">
    <source>
        <dbReference type="ARBA" id="ARBA00023163"/>
    </source>
</evidence>
<protein>
    <submittedName>
        <fullName evidence="4">AraC-like DNA-binding protein</fullName>
    </submittedName>
</protein>
<evidence type="ECO:0000313" key="5">
    <source>
        <dbReference type="Proteomes" id="UP000759443"/>
    </source>
</evidence>
<dbReference type="Proteomes" id="UP000759443">
    <property type="component" value="Unassembled WGS sequence"/>
</dbReference>
<proteinExistence type="predicted"/>
<evidence type="ECO:0000256" key="1">
    <source>
        <dbReference type="ARBA" id="ARBA00023015"/>
    </source>
</evidence>
<keyword evidence="1" id="KW-0805">Transcription regulation</keyword>